<evidence type="ECO:0000256" key="5">
    <source>
        <dbReference type="ARBA" id="ARBA00022955"/>
    </source>
</evidence>
<keyword evidence="5" id="KW-0752">Steroid biosynthesis</keyword>
<evidence type="ECO:0000256" key="10">
    <source>
        <dbReference type="SAM" id="SignalP"/>
    </source>
</evidence>
<keyword evidence="8" id="KW-0275">Fatty acid biosynthesis</keyword>
<comment type="pathway">
    <text evidence="1">Lipid metabolism; fatty acid biosynthesis.</text>
</comment>
<dbReference type="SUPFAM" id="SSF51735">
    <property type="entry name" value="NAD(P)-binding Rossmann-fold domains"/>
    <property type="match status" value="1"/>
</dbReference>
<evidence type="ECO:0000256" key="1">
    <source>
        <dbReference type="ARBA" id="ARBA00005194"/>
    </source>
</evidence>
<comment type="similarity">
    <text evidence="9">Belongs to the short-chain dehydrogenases/reductases (SDR) family. 17-beta-HSD 3 subfamily.</text>
</comment>
<keyword evidence="7" id="KW-0443">Lipid metabolism</keyword>
<evidence type="ECO:0000313" key="13">
    <source>
        <dbReference type="WBParaSite" id="Gr19_v10_g14060.t1"/>
    </source>
</evidence>
<evidence type="ECO:0000256" key="2">
    <source>
        <dbReference type="ARBA" id="ARBA00022516"/>
    </source>
</evidence>
<feature type="chain" id="PRO_5036789499" evidence="10">
    <location>
        <begin position="18"/>
        <end position="821"/>
    </location>
</feature>
<dbReference type="CDD" id="cd05356">
    <property type="entry name" value="17beta-HSD1_like_SDR_c"/>
    <property type="match status" value="1"/>
</dbReference>
<evidence type="ECO:0000259" key="11">
    <source>
        <dbReference type="Pfam" id="PF04928"/>
    </source>
</evidence>
<dbReference type="InterPro" id="IPR020904">
    <property type="entry name" value="Sc_DH/Rdtase_CS"/>
</dbReference>
<reference evidence="13" key="1">
    <citation type="submission" date="2022-11" db="UniProtKB">
        <authorList>
            <consortium name="WormBaseParasite"/>
        </authorList>
    </citation>
    <scope>IDENTIFICATION</scope>
</reference>
<keyword evidence="6" id="KW-0560">Oxidoreductase</keyword>
<feature type="domain" description="Poly(A) polymerase central" evidence="11">
    <location>
        <begin position="451"/>
        <end position="537"/>
    </location>
</feature>
<dbReference type="GO" id="GO:0006694">
    <property type="term" value="P:steroid biosynthetic process"/>
    <property type="evidence" value="ECO:0007669"/>
    <property type="project" value="UniProtKB-KW"/>
</dbReference>
<keyword evidence="4" id="KW-0521">NADP</keyword>
<dbReference type="GO" id="GO:0005783">
    <property type="term" value="C:endoplasmic reticulum"/>
    <property type="evidence" value="ECO:0007669"/>
    <property type="project" value="TreeGrafter"/>
</dbReference>
<dbReference type="Pfam" id="PF00106">
    <property type="entry name" value="adh_short"/>
    <property type="match status" value="1"/>
</dbReference>
<dbReference type="Gene3D" id="3.30.460.10">
    <property type="entry name" value="Beta Polymerase, domain 2"/>
    <property type="match status" value="1"/>
</dbReference>
<sequence>MHKTWSKFVELFGLARAALICNTKSNQLGSLCQFTAPKYFYPLVYGEYIENSTELGKWRIKIVLEFNLYDEWATNFFEDEYKKLDESEDQTYFLVEKRMFLNVLLDYWMYYNESFWHSEKIIRKRMSTIGQTIKGKAVQIKEIDDKEIIDKNDPNLMLWWENGPLDTSLYRALTICIKEAVSEHDKKFYAAARRRHGNINELDDTIIETFVICVGKKLKKQSPKGEIVSKLHFDKMSQLVEEEEEFKKIVTRNKNLLKDFMDNARVKKFVKLLEKKDEYLSVSEGLTDSSDTDEETFKEANVEFEENENSEKHLPKYSEPQLLMSGSQLIGAYIDGSDLDLLCVVPDTFDFYHFYEENEDSLKSFLKKKLHGIISLNWIPGKVKILRIELQNIEIDLLPVFVPEKFLLKKDLKLEDDELIQLLTNESSIYALAGYRSGKYQMSLVPSRKEFTALLKAVKIWAKNRLIYAGIFGYFNGATLSVMTAKICTLFPHAPLSYLLYQFFSIYSKWNWSQGAPVMLAPVTPITLNQFVRTWPPIFGTLPINDLRNLAGAKWAVITGASDGIGKAYAQELSNKGFNIILIARSAEKLRMVADEIQSTKLSPDSVKWIVFDFKNANFEAYERFIFSELDELDIGILVNNVGSVSNISRLDNYPGGLQIIADELAINIMSHTILTAYVIKQMLTRKHGLIINIASMAAYHPMRKMPIYSSAKKYLTWFSEILRKDYAGTGVVVQTICPGRVDTKMAQNVLHQSDTGFFSPLPKQFVQQALRTVGHSTETTGCIGHQIQAELSSLLPTFLTDIYVKNEIKKAERRAMASQT</sequence>
<dbReference type="PRINTS" id="PR00081">
    <property type="entry name" value="GDHRDH"/>
</dbReference>
<dbReference type="Pfam" id="PF04928">
    <property type="entry name" value="PAP_central"/>
    <property type="match status" value="1"/>
</dbReference>
<dbReference type="InterPro" id="IPR007012">
    <property type="entry name" value="PolA_pol_cen_dom"/>
</dbReference>
<dbReference type="GO" id="GO:0016491">
    <property type="term" value="F:oxidoreductase activity"/>
    <property type="evidence" value="ECO:0007669"/>
    <property type="project" value="UniProtKB-KW"/>
</dbReference>
<dbReference type="GO" id="GO:1990817">
    <property type="term" value="F:poly(A) RNA polymerase activity"/>
    <property type="evidence" value="ECO:0007669"/>
    <property type="project" value="InterPro"/>
</dbReference>
<keyword evidence="3" id="KW-0276">Fatty acid metabolism</keyword>
<dbReference type="SUPFAM" id="SSF81301">
    <property type="entry name" value="Nucleotidyltransferase"/>
    <property type="match status" value="1"/>
</dbReference>
<dbReference type="Proteomes" id="UP000887572">
    <property type="component" value="Unplaced"/>
</dbReference>
<dbReference type="InterPro" id="IPR036291">
    <property type="entry name" value="NAD(P)-bd_dom_sf"/>
</dbReference>
<evidence type="ECO:0000256" key="8">
    <source>
        <dbReference type="ARBA" id="ARBA00023160"/>
    </source>
</evidence>
<keyword evidence="12" id="KW-1185">Reference proteome</keyword>
<feature type="signal peptide" evidence="10">
    <location>
        <begin position="1"/>
        <end position="17"/>
    </location>
</feature>
<dbReference type="Gene3D" id="1.10.1410.10">
    <property type="match status" value="1"/>
</dbReference>
<dbReference type="Gene3D" id="3.40.50.720">
    <property type="entry name" value="NAD(P)-binding Rossmann-like Domain"/>
    <property type="match status" value="1"/>
</dbReference>
<dbReference type="GO" id="GO:0030497">
    <property type="term" value="P:fatty acid elongation"/>
    <property type="evidence" value="ECO:0007669"/>
    <property type="project" value="TreeGrafter"/>
</dbReference>
<evidence type="ECO:0000256" key="3">
    <source>
        <dbReference type="ARBA" id="ARBA00022832"/>
    </source>
</evidence>
<evidence type="ECO:0000256" key="7">
    <source>
        <dbReference type="ARBA" id="ARBA00023098"/>
    </source>
</evidence>
<protein>
    <submittedName>
        <fullName evidence="13">Polynucleotide adenylyltransferase</fullName>
    </submittedName>
</protein>
<name>A0A914H7Y6_GLORO</name>
<keyword evidence="2" id="KW-0444">Lipid biosynthesis</keyword>
<keyword evidence="10" id="KW-0732">Signal</keyword>
<evidence type="ECO:0000256" key="4">
    <source>
        <dbReference type="ARBA" id="ARBA00022857"/>
    </source>
</evidence>
<dbReference type="WBParaSite" id="Gr19_v10_g14060.t1">
    <property type="protein sequence ID" value="Gr19_v10_g14060.t1"/>
    <property type="gene ID" value="Gr19_v10_g14060"/>
</dbReference>
<proteinExistence type="inferred from homology"/>
<dbReference type="PROSITE" id="PS00061">
    <property type="entry name" value="ADH_SHORT"/>
    <property type="match status" value="1"/>
</dbReference>
<dbReference type="InterPro" id="IPR043519">
    <property type="entry name" value="NT_sf"/>
</dbReference>
<dbReference type="AlphaFoldDB" id="A0A914H7Y6"/>
<evidence type="ECO:0000313" key="12">
    <source>
        <dbReference type="Proteomes" id="UP000887572"/>
    </source>
</evidence>
<dbReference type="PANTHER" id="PTHR43086:SF2">
    <property type="entry name" value="HYDROXYSTEROID DEHYDROGENASE-LIKE PROTEIN 1"/>
    <property type="match status" value="1"/>
</dbReference>
<dbReference type="PANTHER" id="PTHR43086">
    <property type="entry name" value="VERY-LONG-CHAIN 3-OXOOACYL-COA REDUCTASE"/>
    <property type="match status" value="1"/>
</dbReference>
<evidence type="ECO:0000256" key="6">
    <source>
        <dbReference type="ARBA" id="ARBA00023002"/>
    </source>
</evidence>
<evidence type="ECO:0000256" key="9">
    <source>
        <dbReference type="ARBA" id="ARBA00038261"/>
    </source>
</evidence>
<dbReference type="InterPro" id="IPR002347">
    <property type="entry name" value="SDR_fam"/>
</dbReference>
<dbReference type="SUPFAM" id="SSF81631">
    <property type="entry name" value="PAP/OAS1 substrate-binding domain"/>
    <property type="match status" value="1"/>
</dbReference>
<accession>A0A914H7Y6</accession>
<organism evidence="12 13">
    <name type="scientific">Globodera rostochiensis</name>
    <name type="common">Golden nematode worm</name>
    <name type="synonym">Heterodera rostochiensis</name>
    <dbReference type="NCBI Taxonomy" id="31243"/>
    <lineage>
        <taxon>Eukaryota</taxon>
        <taxon>Metazoa</taxon>
        <taxon>Ecdysozoa</taxon>
        <taxon>Nematoda</taxon>
        <taxon>Chromadorea</taxon>
        <taxon>Rhabditida</taxon>
        <taxon>Tylenchina</taxon>
        <taxon>Tylenchomorpha</taxon>
        <taxon>Tylenchoidea</taxon>
        <taxon>Heteroderidae</taxon>
        <taxon>Heteroderinae</taxon>
        <taxon>Globodera</taxon>
    </lineage>
</organism>